<keyword evidence="4" id="KW-1185">Reference proteome</keyword>
<proteinExistence type="predicted"/>
<dbReference type="EMBL" id="JAAMPI010000977">
    <property type="protein sequence ID" value="KAF4627390.1"/>
    <property type="molecule type" value="Genomic_DNA"/>
</dbReference>
<dbReference type="Pfam" id="PF06985">
    <property type="entry name" value="HET"/>
    <property type="match status" value="1"/>
</dbReference>
<sequence length="1528" mass="172680">METSQSHYDCIIVGAGVHGLCAAHTFLSIDPSISLLILDEKSSLGGVWAKPQLYPGLRANNLQGYYEFTDFPILDAGVGVTKRGLLSGEALSAYVCKYAEHFDLTRRVRLETRVLRAINSDLNAEEIWVLQIRNVGNAEGEVESITCTKLIIATGQASQPHTPTFLGVEKFKKPIIHAASLAEASMSLLLQPTIKHVTVLGGSKSAHDAVYLCATTGKKVTWVIRKNGRGVMPMAKLFAPMGPWNIWLEGLLMARPSTWFGACPWSDGDGFGWIRWLLHGTKTGRRLVKGYFTKTGSDALEQTGILKDEKTKILIPDQGGMWYGVQTSALNYDTDFYELIRNGQVEVIREDLSHLDGGEIFLQNEQKIETDVLICATGYKYGPSFPLEPVQNLSAWGVPIPPTNDKIFPALDVKADVELFKRFPVLEESPKQQEFQAGLSPWRLWRFLAPPSQVCSKSRSLVFLCAVASLQTMTKCELTSLWAYAYLNDALAANPDSEEDVLYESALWSRFGKWKVPMGGQGKVADFFLDSMPYYDLLLRDLGLRNVPAAWEGARGIVTHTAKQPLFLVLGLCKEFWFENRFVGSRMDIGPINSGIQRLPEKLGTTMALLTFIPFGLLKQRKIPTHGSQKTGAPESQTYHFDEEPTEHLELISLGDCNTVMYWPSVGSIIVATKLSSVELDFLKLPRFESVQRSYNATEEDEFCRQLRKLGGKWCRNHGDCLMATQGLGRPTTVEEKEALLLGWPPGIWRIKNAHTMEERRKAMEIVGATYYKNLEDCEFVKPLLDRFASYSEEDNIFPNRPHWLENGIDFVPARNNPAVCWCPTEAPPEENLCEVCKEIRLRHLIFCEADGRMVDLDNLEVIMKRTDCDLCTLIALACKQTLGEKDRFGRAFGTQTRCHITPHDVSKQQIRGYPLQISVDWQWIEFEVFYKGKDAAAKSNKSRKKYLEIHPKVDVGFLKQMLHACEETHDQCNDNIRSRTPEEMCVIDLELLSIVPALENCRYCALSYVWGKVTEEWLTLTRENAALLRNKDSLLKAHLPRTIKDAMQLSRDLGERFLWADSLCIVQNDPAFQKQQIDIMDEIYATAAFTIIAAAGDHADAGLPGVGSWLREAQRHIITIQDVEVSNVIPCLAVTAERSIWNTRGWTYQERMFSRRAIILTEAQAFFACSRGVEYELKNRLLPNYGVERFRNISSHPPLMAAYAKSVEEYSLRSLTNQADILRAFHGIANHLSRKSGSPFFYGLPSWDFEAALLWQPSKEAVPRKASEVVLPTWSWASTQGAINYSFTERITTRQTDVPIPAFLPEGEEPEFFPIKWLLNIDGTNLILVKDSTSGIGNSQENRSSTTATTISNPPPETLTQLSLQEQGRLLFSTQHAHLLLKNSVPFVTNDTWWTDYTDGINFSHISIASIYHLNLASNNGDEPIGFIELDKKWAQKHLPTSADKQEWKFVALSLAAMDKDDFMHRHFTMRRNFGYPLVLSRNVRELIVNVMLVRQRGDVARRLGVGKIYLDCWENSRPKTEWMILE</sequence>
<dbReference type="InterPro" id="IPR010730">
    <property type="entry name" value="HET"/>
</dbReference>
<evidence type="ECO:0000256" key="1">
    <source>
        <dbReference type="SAM" id="MobiDB-lite"/>
    </source>
</evidence>
<dbReference type="OrthoDB" id="2958217at2759"/>
<evidence type="ECO:0000259" key="2">
    <source>
        <dbReference type="Pfam" id="PF06985"/>
    </source>
</evidence>
<evidence type="ECO:0000313" key="3">
    <source>
        <dbReference type="EMBL" id="KAF4627390.1"/>
    </source>
</evidence>
<gene>
    <name evidence="3" type="ORF">G7Y89_g10764</name>
</gene>
<dbReference type="Proteomes" id="UP000566819">
    <property type="component" value="Unassembled WGS sequence"/>
</dbReference>
<protein>
    <recommendedName>
        <fullName evidence="2">Heterokaryon incompatibility domain-containing protein</fullName>
    </recommendedName>
</protein>
<comment type="caution">
    <text evidence="3">The sequence shown here is derived from an EMBL/GenBank/DDBJ whole genome shotgun (WGS) entry which is preliminary data.</text>
</comment>
<dbReference type="PANTHER" id="PTHR33112">
    <property type="entry name" value="DOMAIN PROTEIN, PUTATIVE-RELATED"/>
    <property type="match status" value="1"/>
</dbReference>
<dbReference type="SUPFAM" id="SSF51905">
    <property type="entry name" value="FAD/NAD(P)-binding domain"/>
    <property type="match status" value="2"/>
</dbReference>
<dbReference type="Gene3D" id="3.50.50.60">
    <property type="entry name" value="FAD/NAD(P)-binding domain"/>
    <property type="match status" value="1"/>
</dbReference>
<name>A0A8H4W0M2_9HELO</name>
<reference evidence="3 4" key="1">
    <citation type="submission" date="2020-03" db="EMBL/GenBank/DDBJ databases">
        <title>Draft Genome Sequence of Cudoniella acicularis.</title>
        <authorList>
            <person name="Buettner E."/>
            <person name="Kellner H."/>
        </authorList>
    </citation>
    <scope>NUCLEOTIDE SEQUENCE [LARGE SCALE GENOMIC DNA]</scope>
    <source>
        <strain evidence="3 4">DSM 108380</strain>
    </source>
</reference>
<dbReference type="Pfam" id="PF13738">
    <property type="entry name" value="Pyr_redox_3"/>
    <property type="match status" value="1"/>
</dbReference>
<organism evidence="3 4">
    <name type="scientific">Cudoniella acicularis</name>
    <dbReference type="NCBI Taxonomy" id="354080"/>
    <lineage>
        <taxon>Eukaryota</taxon>
        <taxon>Fungi</taxon>
        <taxon>Dikarya</taxon>
        <taxon>Ascomycota</taxon>
        <taxon>Pezizomycotina</taxon>
        <taxon>Leotiomycetes</taxon>
        <taxon>Helotiales</taxon>
        <taxon>Tricladiaceae</taxon>
        <taxon>Cudoniella</taxon>
    </lineage>
</organism>
<feature type="domain" description="Heterokaryon incompatibility" evidence="2">
    <location>
        <begin position="1004"/>
        <end position="1151"/>
    </location>
</feature>
<dbReference type="PANTHER" id="PTHR33112:SF12">
    <property type="entry name" value="HETEROKARYON INCOMPATIBILITY DOMAIN-CONTAINING PROTEIN"/>
    <property type="match status" value="1"/>
</dbReference>
<dbReference type="InterPro" id="IPR036188">
    <property type="entry name" value="FAD/NAD-bd_sf"/>
</dbReference>
<feature type="region of interest" description="Disordered" evidence="1">
    <location>
        <begin position="1336"/>
        <end position="1357"/>
    </location>
</feature>
<evidence type="ECO:0000313" key="4">
    <source>
        <dbReference type="Proteomes" id="UP000566819"/>
    </source>
</evidence>
<accession>A0A8H4W0M2</accession>